<dbReference type="EMBL" id="LGRX02029454">
    <property type="protein sequence ID" value="KAK3246819.1"/>
    <property type="molecule type" value="Genomic_DNA"/>
</dbReference>
<protein>
    <submittedName>
        <fullName evidence="1">Uncharacterized protein</fullName>
    </submittedName>
</protein>
<name>A0AAE0F0B6_9CHLO</name>
<evidence type="ECO:0000313" key="1">
    <source>
        <dbReference type="EMBL" id="KAK3246819.1"/>
    </source>
</evidence>
<dbReference type="Proteomes" id="UP001190700">
    <property type="component" value="Unassembled WGS sequence"/>
</dbReference>
<gene>
    <name evidence="1" type="ORF">CYMTET_43664</name>
</gene>
<reference evidence="1 2" key="1">
    <citation type="journal article" date="2015" name="Genome Biol. Evol.">
        <title>Comparative Genomics of a Bacterivorous Green Alga Reveals Evolutionary Causalities and Consequences of Phago-Mixotrophic Mode of Nutrition.</title>
        <authorList>
            <person name="Burns J.A."/>
            <person name="Paasch A."/>
            <person name="Narechania A."/>
            <person name="Kim E."/>
        </authorList>
    </citation>
    <scope>NUCLEOTIDE SEQUENCE [LARGE SCALE GENOMIC DNA]</scope>
    <source>
        <strain evidence="1 2">PLY_AMNH</strain>
    </source>
</reference>
<keyword evidence="2" id="KW-1185">Reference proteome</keyword>
<dbReference type="AlphaFoldDB" id="A0AAE0F0B6"/>
<feature type="non-terminal residue" evidence="1">
    <location>
        <position position="168"/>
    </location>
</feature>
<sequence>MFSTTAADLAGERVGLVVAPFEISCRLLGAIGNLNRVYGISEWHRESLFCNRSEVSPARKRPRLDGDYAADDLDAELFPDTVKQYQKAQRHAVAARIAESRSAFARFVFLNAIHVTATTAEQKSIALPISATIRMTAKARRESDGIAVLRYAFRDDDRKLSQCGCGAR</sequence>
<organism evidence="1 2">
    <name type="scientific">Cymbomonas tetramitiformis</name>
    <dbReference type="NCBI Taxonomy" id="36881"/>
    <lineage>
        <taxon>Eukaryota</taxon>
        <taxon>Viridiplantae</taxon>
        <taxon>Chlorophyta</taxon>
        <taxon>Pyramimonadophyceae</taxon>
        <taxon>Pyramimonadales</taxon>
        <taxon>Pyramimonadaceae</taxon>
        <taxon>Cymbomonas</taxon>
    </lineage>
</organism>
<accession>A0AAE0F0B6</accession>
<comment type="caution">
    <text evidence="1">The sequence shown here is derived from an EMBL/GenBank/DDBJ whole genome shotgun (WGS) entry which is preliminary data.</text>
</comment>
<proteinExistence type="predicted"/>
<evidence type="ECO:0000313" key="2">
    <source>
        <dbReference type="Proteomes" id="UP001190700"/>
    </source>
</evidence>